<dbReference type="Proteomes" id="UP000027746">
    <property type="component" value="Unassembled WGS sequence"/>
</dbReference>
<dbReference type="AlphaFoldDB" id="A0A073IWL4"/>
<dbReference type="Pfam" id="PF16461">
    <property type="entry name" value="Phage_TTP_12"/>
    <property type="match status" value="1"/>
</dbReference>
<evidence type="ECO:0000259" key="1">
    <source>
        <dbReference type="Pfam" id="PF16461"/>
    </source>
</evidence>
<feature type="domain" description="Lambda phage tail tube protein N-terminal" evidence="1">
    <location>
        <begin position="33"/>
        <end position="139"/>
    </location>
</feature>
<dbReference type="OrthoDB" id="4206561at2"/>
<accession>A0A073IWL4</accession>
<comment type="caution">
    <text evidence="2">The sequence shown here is derived from an EMBL/GenBank/DDBJ whole genome shotgun (WGS) entry which is preliminary data.</text>
</comment>
<organism evidence="2 3">
    <name type="scientific">Pseudosulfitobacter pseudonitzschiae</name>
    <dbReference type="NCBI Taxonomy" id="1402135"/>
    <lineage>
        <taxon>Bacteria</taxon>
        <taxon>Pseudomonadati</taxon>
        <taxon>Pseudomonadota</taxon>
        <taxon>Alphaproteobacteria</taxon>
        <taxon>Rhodobacterales</taxon>
        <taxon>Roseobacteraceae</taxon>
        <taxon>Pseudosulfitobacter</taxon>
    </lineage>
</organism>
<dbReference type="Gene3D" id="4.10.410.40">
    <property type="match status" value="1"/>
</dbReference>
<protein>
    <recommendedName>
        <fullName evidence="1">Lambda phage tail tube protein N-terminal domain-containing protein</fullName>
    </recommendedName>
</protein>
<dbReference type="RefSeq" id="WP_051694679.1">
    <property type="nucleotide sequence ID" value="NZ_FQVP01000008.1"/>
</dbReference>
<evidence type="ECO:0000313" key="3">
    <source>
        <dbReference type="Proteomes" id="UP000027746"/>
    </source>
</evidence>
<keyword evidence="3" id="KW-1185">Reference proteome</keyword>
<reference evidence="2 3" key="1">
    <citation type="submission" date="2014-01" db="EMBL/GenBank/DDBJ databases">
        <title>Sulfitobacter sp. H3 (MCCC 1A00686) Genome Sequencing.</title>
        <authorList>
            <person name="Lai Q."/>
            <person name="Hong Z."/>
        </authorList>
    </citation>
    <scope>NUCLEOTIDE SEQUENCE [LARGE SCALE GENOMIC DNA]</scope>
    <source>
        <strain evidence="2 3">H3</strain>
    </source>
</reference>
<evidence type="ECO:0000313" key="2">
    <source>
        <dbReference type="EMBL" id="KEJ93985.1"/>
    </source>
</evidence>
<dbReference type="InterPro" id="IPR032494">
    <property type="entry name" value="Phage_TTP_N"/>
</dbReference>
<proteinExistence type="predicted"/>
<dbReference type="EMBL" id="JAMD01000021">
    <property type="protein sequence ID" value="KEJ93985.1"/>
    <property type="molecule type" value="Genomic_DNA"/>
</dbReference>
<gene>
    <name evidence="2" type="ORF">SUH3_11990</name>
</gene>
<name>A0A073IWL4_9RHOB</name>
<sequence length="142" mass="14832">MTVTSAVIGMKATFSIGDGFDGGSVTYAKVGFEVTSITSPGITRETIDATHLESPDDFREYIAGLLDTDPATIAFNYNASAADPLYAAMIAGKGDFRITFPNGVKFDFSGIAQSWKPGDPSTTTMAGEFTVKPSGKPTLSAA</sequence>